<evidence type="ECO:0000313" key="2">
    <source>
        <dbReference type="EMBL" id="MFC4979984.1"/>
    </source>
</evidence>
<evidence type="ECO:0000313" key="3">
    <source>
        <dbReference type="Proteomes" id="UP001595908"/>
    </source>
</evidence>
<gene>
    <name evidence="2" type="ORF">ACFPL4_16745</name>
</gene>
<organism evidence="2 3">
    <name type="scientific">Streptomyces atroolivaceus</name>
    <dbReference type="NCBI Taxonomy" id="66869"/>
    <lineage>
        <taxon>Bacteria</taxon>
        <taxon>Bacillati</taxon>
        <taxon>Actinomycetota</taxon>
        <taxon>Actinomycetes</taxon>
        <taxon>Kitasatosporales</taxon>
        <taxon>Streptomycetaceae</taxon>
        <taxon>Streptomyces</taxon>
    </lineage>
</organism>
<name>A0ABV9VAU3_STRAZ</name>
<evidence type="ECO:0000259" key="1">
    <source>
        <dbReference type="Pfam" id="PF03235"/>
    </source>
</evidence>
<proteinExistence type="predicted"/>
<dbReference type="EMBL" id="JBHSJE010000004">
    <property type="protein sequence ID" value="MFC4979984.1"/>
    <property type="molecule type" value="Genomic_DNA"/>
</dbReference>
<dbReference type="Proteomes" id="UP001595908">
    <property type="component" value="Unassembled WGS sequence"/>
</dbReference>
<sequence length="355" mass="40211">MQGSAPQTFTIAEFLKWNDDDELNLNPIFQRGPVWSPPARSYLIDSIIRGYPIPKLLLRTNIDRDTRRTIRDVVDGQQRLRTIIEFAAGKFALTTKAGEYRGKRYADLSDDEKDDFLAYKLTCEQLLNASDDDVLEVFLRINSYAVPVNGPELRNARFDTDFSSHVKQLSHAVRDVWDLGVISRRERVRMVDHSTVAELVGYLINGVGEGADSNITKLYEQHMTTTAASLPGEDLFVDVISTVEDLLQEFRGEAIVGRPHFLMLAAAVMYAKGKLPDGRLDFTRVEDASEMLRDRTQIIKAIGDLNTAIETPTEDLDPRALPFIEARQSSQRMPSRQARFEYFCHALAGKSFYDL</sequence>
<dbReference type="InterPro" id="IPR004919">
    <property type="entry name" value="GmrSD_N"/>
</dbReference>
<dbReference type="PANTHER" id="PTHR39639:SF1">
    <property type="entry name" value="DUF262 DOMAIN-CONTAINING PROTEIN"/>
    <property type="match status" value="1"/>
</dbReference>
<dbReference type="RefSeq" id="WP_157841648.1">
    <property type="nucleotide sequence ID" value="NZ_JBHSJE010000004.1"/>
</dbReference>
<keyword evidence="3" id="KW-1185">Reference proteome</keyword>
<protein>
    <submittedName>
        <fullName evidence="2">DUF262 domain-containing protein</fullName>
    </submittedName>
</protein>
<comment type="caution">
    <text evidence="2">The sequence shown here is derived from an EMBL/GenBank/DDBJ whole genome shotgun (WGS) entry which is preliminary data.</text>
</comment>
<dbReference type="Pfam" id="PF03235">
    <property type="entry name" value="GmrSD_N"/>
    <property type="match status" value="1"/>
</dbReference>
<feature type="domain" description="GmrSD restriction endonucleases N-terminal" evidence="1">
    <location>
        <begin position="24"/>
        <end position="158"/>
    </location>
</feature>
<dbReference type="PANTHER" id="PTHR39639">
    <property type="entry name" value="CHROMOSOME 16, WHOLE GENOME SHOTGUN SEQUENCE"/>
    <property type="match status" value="1"/>
</dbReference>
<reference evidence="3" key="1">
    <citation type="journal article" date="2019" name="Int. J. Syst. Evol. Microbiol.">
        <title>The Global Catalogue of Microorganisms (GCM) 10K type strain sequencing project: providing services to taxonomists for standard genome sequencing and annotation.</title>
        <authorList>
            <consortium name="The Broad Institute Genomics Platform"/>
            <consortium name="The Broad Institute Genome Sequencing Center for Infectious Disease"/>
            <person name="Wu L."/>
            <person name="Ma J."/>
        </authorList>
    </citation>
    <scope>NUCLEOTIDE SEQUENCE [LARGE SCALE GENOMIC DNA]</scope>
    <source>
        <strain evidence="3">ICMP 257</strain>
    </source>
</reference>
<dbReference type="GeneID" id="31237860"/>
<accession>A0ABV9VAU3</accession>